<dbReference type="PANTHER" id="PTHR46622:SF1">
    <property type="entry name" value="DNA-DEPENDENT METALLOPROTEASE WSS1"/>
    <property type="match status" value="1"/>
</dbReference>
<dbReference type="OMA" id="GTLCEFY"/>
<dbReference type="AlphaFoldDB" id="A0A7U2I390"/>
<dbReference type="SUPFAM" id="SSF90209">
    <property type="entry name" value="Ran binding protein zinc finger-like"/>
    <property type="match status" value="1"/>
</dbReference>
<dbReference type="Proteomes" id="UP000663193">
    <property type="component" value="Chromosome 8"/>
</dbReference>
<dbReference type="PANTHER" id="PTHR46622">
    <property type="entry name" value="DNA-DEPENDENT METALLOPROTEASE WSS1"/>
    <property type="match status" value="1"/>
</dbReference>
<dbReference type="PROSITE" id="PS50199">
    <property type="entry name" value="ZF_RANBP2_2"/>
    <property type="match status" value="1"/>
</dbReference>
<keyword evidence="3" id="KW-0862">Zinc</keyword>
<feature type="compositionally biased region" description="Polar residues" evidence="5">
    <location>
        <begin position="303"/>
        <end position="314"/>
    </location>
</feature>
<feature type="compositionally biased region" description="Polar residues" evidence="5">
    <location>
        <begin position="327"/>
        <end position="367"/>
    </location>
</feature>
<evidence type="ECO:0000256" key="2">
    <source>
        <dbReference type="ARBA" id="ARBA00022771"/>
    </source>
</evidence>
<dbReference type="GO" id="GO:0008270">
    <property type="term" value="F:zinc ion binding"/>
    <property type="evidence" value="ECO:0007669"/>
    <property type="project" value="UniProtKB-KW"/>
</dbReference>
<dbReference type="InterPro" id="IPR053000">
    <property type="entry name" value="WSS1-like_metalloprotease"/>
</dbReference>
<dbReference type="VEuPathDB" id="FungiDB:JI435_043210"/>
<dbReference type="Pfam" id="PF08325">
    <property type="entry name" value="WLM"/>
    <property type="match status" value="1"/>
</dbReference>
<dbReference type="InterPro" id="IPR013536">
    <property type="entry name" value="WLM_dom"/>
</dbReference>
<feature type="region of interest" description="Disordered" evidence="5">
    <location>
        <begin position="154"/>
        <end position="176"/>
    </location>
</feature>
<keyword evidence="2 4" id="KW-0863">Zinc-finger</keyword>
<keyword evidence="9" id="KW-1185">Reference proteome</keyword>
<evidence type="ECO:0000256" key="5">
    <source>
        <dbReference type="SAM" id="MobiDB-lite"/>
    </source>
</evidence>
<keyword evidence="1" id="KW-0479">Metal-binding</keyword>
<organism evidence="8 9">
    <name type="scientific">Phaeosphaeria nodorum (strain SN15 / ATCC MYA-4574 / FGSC 10173)</name>
    <name type="common">Glume blotch fungus</name>
    <name type="synonym">Parastagonospora nodorum</name>
    <dbReference type="NCBI Taxonomy" id="321614"/>
    <lineage>
        <taxon>Eukaryota</taxon>
        <taxon>Fungi</taxon>
        <taxon>Dikarya</taxon>
        <taxon>Ascomycota</taxon>
        <taxon>Pezizomycotina</taxon>
        <taxon>Dothideomycetes</taxon>
        <taxon>Pleosporomycetidae</taxon>
        <taxon>Pleosporales</taxon>
        <taxon>Pleosporineae</taxon>
        <taxon>Phaeosphaeriaceae</taxon>
        <taxon>Parastagonospora</taxon>
    </lineage>
</organism>
<dbReference type="OrthoDB" id="261960at2759"/>
<dbReference type="SMART" id="SM00547">
    <property type="entry name" value="ZnF_RBZ"/>
    <property type="match status" value="1"/>
</dbReference>
<evidence type="ECO:0000256" key="3">
    <source>
        <dbReference type="ARBA" id="ARBA00022833"/>
    </source>
</evidence>
<feature type="domain" description="RanBP2-type" evidence="6">
    <location>
        <begin position="384"/>
        <end position="413"/>
    </location>
</feature>
<evidence type="ECO:0000259" key="6">
    <source>
        <dbReference type="PROSITE" id="PS50199"/>
    </source>
</evidence>
<feature type="domain" description="WLM" evidence="7">
    <location>
        <begin position="1"/>
        <end position="197"/>
    </location>
</feature>
<evidence type="ECO:0000259" key="7">
    <source>
        <dbReference type="PROSITE" id="PS51397"/>
    </source>
</evidence>
<sequence>MREIDAHFDAYEHLKHLPRDAEALHMLRKAASMVKPMMRKRGWKVGTLAEFLPDEPQLLGLNINRTERILIRLRYHHDSRQFLSMEQVTDTLLHELSHIVFGPHNADFNNLWNELRDEHQSLLMKGYSGEGFLTQGKKLGGKRVPLDEMRRQARSAAEKRKASTNANAGGHRLGGSSVVRGVDMRKVIADAASRRSSITEGCASNSAEAGRLVHQQEQDGFRTTAEQDDANDMAIARALQDLMYEEEMHRLGAPTGQGGLTWDRENGLSFDSNPPSRAASPAQKSSVGLERARDTGSLFGPPTSLTPQSRQSSLPRVDANGRPISRLISQAQPRSSTSRPVSNIRSTSYGSSRLISQEEAQLRNKQLPSIPSPTSPQQITVPSDPDKWACPQCTLHNPLDYLACEACGLEQPPQPIPQHKRFGSSNGTPSLPKPPPQSGLRGRGATPFEPAKGRIGWNCLECGTFMENEWWACSLCGTIKVDS</sequence>
<evidence type="ECO:0000313" key="8">
    <source>
        <dbReference type="EMBL" id="QRC98236.1"/>
    </source>
</evidence>
<dbReference type="PROSITE" id="PS51397">
    <property type="entry name" value="WLM"/>
    <property type="match status" value="1"/>
</dbReference>
<gene>
    <name evidence="8" type="ORF">JI435_043210</name>
</gene>
<dbReference type="InterPro" id="IPR036443">
    <property type="entry name" value="Znf_RanBP2_sf"/>
</dbReference>
<evidence type="ECO:0000256" key="1">
    <source>
        <dbReference type="ARBA" id="ARBA00022723"/>
    </source>
</evidence>
<feature type="region of interest" description="Disordered" evidence="5">
    <location>
        <begin position="415"/>
        <end position="449"/>
    </location>
</feature>
<protein>
    <recommendedName>
        <fullName evidence="10">WLM domain-containing protein</fullName>
    </recommendedName>
</protein>
<dbReference type="InterPro" id="IPR001876">
    <property type="entry name" value="Znf_RanBP2"/>
</dbReference>
<dbReference type="PROSITE" id="PS01358">
    <property type="entry name" value="ZF_RANBP2_1"/>
    <property type="match status" value="1"/>
</dbReference>
<name>A0A7U2I390_PHANO</name>
<feature type="region of interest" description="Disordered" evidence="5">
    <location>
        <begin position="209"/>
        <end position="229"/>
    </location>
</feature>
<reference evidence="9" key="1">
    <citation type="journal article" date="2021" name="BMC Genomics">
        <title>Chromosome-level genome assembly and manually-curated proteome of model necrotroph Parastagonospora nodorum Sn15 reveals a genome-wide trove of candidate effector homologs, and redundancy of virulence-related functions within an accessory chromosome.</title>
        <authorList>
            <person name="Bertazzoni S."/>
            <person name="Jones D.A.B."/>
            <person name="Phan H.T."/>
            <person name="Tan K.-C."/>
            <person name="Hane J.K."/>
        </authorList>
    </citation>
    <scope>NUCLEOTIDE SEQUENCE [LARGE SCALE GENOMIC DNA]</scope>
    <source>
        <strain evidence="9">SN15 / ATCC MYA-4574 / FGSC 10173)</strain>
    </source>
</reference>
<feature type="region of interest" description="Disordered" evidence="5">
    <location>
        <begin position="252"/>
        <end position="383"/>
    </location>
</feature>
<dbReference type="EMBL" id="CP069030">
    <property type="protein sequence ID" value="QRC98236.1"/>
    <property type="molecule type" value="Genomic_DNA"/>
</dbReference>
<proteinExistence type="predicted"/>
<accession>A0A7U2I390</accession>
<evidence type="ECO:0000313" key="9">
    <source>
        <dbReference type="Proteomes" id="UP000663193"/>
    </source>
</evidence>
<evidence type="ECO:0000256" key="4">
    <source>
        <dbReference type="PROSITE-ProRule" id="PRU00322"/>
    </source>
</evidence>
<dbReference type="Gene3D" id="2.30.30.380">
    <property type="entry name" value="Zn-finger domain of Sec23/24"/>
    <property type="match status" value="1"/>
</dbReference>
<evidence type="ECO:0008006" key="10">
    <source>
        <dbReference type="Google" id="ProtNLM"/>
    </source>
</evidence>